<protein>
    <submittedName>
        <fullName evidence="1">Uncharacterized protein</fullName>
    </submittedName>
</protein>
<accession>A0ABP1E286</accession>
<name>A0ABP1E286_9APHY</name>
<evidence type="ECO:0000313" key="1">
    <source>
        <dbReference type="EMBL" id="CAL1713632.1"/>
    </source>
</evidence>
<proteinExistence type="predicted"/>
<evidence type="ECO:0000313" key="2">
    <source>
        <dbReference type="Proteomes" id="UP001497453"/>
    </source>
</evidence>
<dbReference type="EMBL" id="OZ037950">
    <property type="protein sequence ID" value="CAL1713632.1"/>
    <property type="molecule type" value="Genomic_DNA"/>
</dbReference>
<organism evidence="1 2">
    <name type="scientific">Somion occarium</name>
    <dbReference type="NCBI Taxonomy" id="3059160"/>
    <lineage>
        <taxon>Eukaryota</taxon>
        <taxon>Fungi</taxon>
        <taxon>Dikarya</taxon>
        <taxon>Basidiomycota</taxon>
        <taxon>Agaricomycotina</taxon>
        <taxon>Agaricomycetes</taxon>
        <taxon>Polyporales</taxon>
        <taxon>Cerrenaceae</taxon>
        <taxon>Somion</taxon>
    </lineage>
</organism>
<sequence length="141" mass="16391">MRWKKRHSCLKETRRALDRLWLDLFPLVTPNLVTLDEKNPDLNEAVLASFQDIYYSLEDHYKLGEGAVRHLDRTSWSKPMDKLRAVYRLEKKVSKLMGDAQTLEAKVEDFLSKEGIDFGCHVRRPRVAKYVKVATSPSSQV</sequence>
<dbReference type="Proteomes" id="UP001497453">
    <property type="component" value="Chromosome 7"/>
</dbReference>
<gene>
    <name evidence="1" type="ORF">GFSPODELE1_LOCUS9390</name>
</gene>
<keyword evidence="2" id="KW-1185">Reference proteome</keyword>
<reference evidence="2" key="1">
    <citation type="submission" date="2024-04" db="EMBL/GenBank/DDBJ databases">
        <authorList>
            <person name="Shaw F."/>
            <person name="Minotto A."/>
        </authorList>
    </citation>
    <scope>NUCLEOTIDE SEQUENCE [LARGE SCALE GENOMIC DNA]</scope>
</reference>